<dbReference type="PANTHER" id="PTHR23331:SF1">
    <property type="entry name" value="WASH COMPLEX SUBUNIT 1"/>
    <property type="match status" value="1"/>
</dbReference>
<organism evidence="5">
    <name type="scientific">Cacopsylla melanoneura</name>
    <dbReference type="NCBI Taxonomy" id="428564"/>
    <lineage>
        <taxon>Eukaryota</taxon>
        <taxon>Metazoa</taxon>
        <taxon>Ecdysozoa</taxon>
        <taxon>Arthropoda</taxon>
        <taxon>Hexapoda</taxon>
        <taxon>Insecta</taxon>
        <taxon>Pterygota</taxon>
        <taxon>Neoptera</taxon>
        <taxon>Paraneoptera</taxon>
        <taxon>Hemiptera</taxon>
        <taxon>Sternorrhyncha</taxon>
        <taxon>Psylloidea</taxon>
        <taxon>Psyllidae</taxon>
        <taxon>Psyllinae</taxon>
        <taxon>Cacopsylla</taxon>
    </lineage>
</organism>
<feature type="compositionally biased region" description="Acidic residues" evidence="3">
    <location>
        <begin position="438"/>
        <end position="451"/>
    </location>
</feature>
<dbReference type="PANTHER" id="PTHR23331">
    <property type="entry name" value="CXYORF1"/>
    <property type="match status" value="1"/>
</dbReference>
<reference evidence="5" key="1">
    <citation type="submission" date="2021-05" db="EMBL/GenBank/DDBJ databases">
        <authorList>
            <person name="Alioto T."/>
            <person name="Alioto T."/>
            <person name="Gomez Garrido J."/>
        </authorList>
    </citation>
    <scope>NUCLEOTIDE SEQUENCE</scope>
</reference>
<dbReference type="GO" id="GO:0005769">
    <property type="term" value="C:early endosome"/>
    <property type="evidence" value="ECO:0007669"/>
    <property type="project" value="InterPro"/>
</dbReference>
<dbReference type="GO" id="GO:0032456">
    <property type="term" value="P:endocytic recycling"/>
    <property type="evidence" value="ECO:0007669"/>
    <property type="project" value="TreeGrafter"/>
</dbReference>
<dbReference type="AlphaFoldDB" id="A0A8D8UX23"/>
<evidence type="ECO:0000256" key="3">
    <source>
        <dbReference type="SAM" id="MobiDB-lite"/>
    </source>
</evidence>
<dbReference type="GO" id="GO:0071203">
    <property type="term" value="C:WASH complex"/>
    <property type="evidence" value="ECO:0007669"/>
    <property type="project" value="InterPro"/>
</dbReference>
<dbReference type="GO" id="GO:0003779">
    <property type="term" value="F:actin binding"/>
    <property type="evidence" value="ECO:0007669"/>
    <property type="project" value="UniProtKB-KW"/>
</dbReference>
<sequence length="451" mass="49411">MTKLSKLEVPLVQDDLKYPETIFQIANTLDILHQSIRHVFDHVNKSIGRTRKSLLRIEERNNIVSAKIEHLRSIQKSVTITSKSKFPYVDRENFSVDFQVPPKIQIDKLPAELGALDTATPADIDSKLKFYHVKTGDDMLHKNVELVSEENLGKLPGHIESITSCMLFNTSENVYDKYIIVDPLSSKQGVKPLSSLQEIVLKMEDAPKSLLQEDDVLLKKQTFVYSPSVEEIPVIELPVDLPDLMGFADDFRYTGENVVSEKTVTPSQDSIPPINTNEPVLKSPPEPKPNPTTQTNVQQISQPDVSSKFDKKEDAVISPTVVPPPPPPPPMNPSPMLPPTPEPSSLHANLMQAIRNAGGKGNAKLKTVDRETSSVTVSAAGKTPTAPSGGDLMSDLAAKLSLRRKGISGSKENGGGSLMDKLLLNIPPPPVQGGGSSESEEEEQDEADWDD</sequence>
<evidence type="ECO:0000313" key="5">
    <source>
        <dbReference type="EMBL" id="CAG6712620.1"/>
    </source>
</evidence>
<feature type="region of interest" description="Disordered" evidence="3">
    <location>
        <begin position="260"/>
        <end position="342"/>
    </location>
</feature>
<dbReference type="GO" id="GO:0043014">
    <property type="term" value="F:alpha-tubulin binding"/>
    <property type="evidence" value="ECO:0007669"/>
    <property type="project" value="InterPro"/>
</dbReference>
<dbReference type="InterPro" id="IPR028290">
    <property type="entry name" value="WASH1"/>
</dbReference>
<evidence type="ECO:0000259" key="4">
    <source>
        <dbReference type="Pfam" id="PF11945"/>
    </source>
</evidence>
<feature type="compositionally biased region" description="Polar residues" evidence="3">
    <location>
        <begin position="291"/>
        <end position="305"/>
    </location>
</feature>
<feature type="compositionally biased region" description="Pro residues" evidence="3">
    <location>
        <begin position="321"/>
        <end position="342"/>
    </location>
</feature>
<name>A0A8D8UX23_9HEMI</name>
<protein>
    <submittedName>
        <fullName evidence="5">WAS protein family homolog 1</fullName>
    </submittedName>
</protein>
<feature type="domain" description="WASH1 WAHD" evidence="4">
    <location>
        <begin position="6"/>
        <end position="274"/>
    </location>
</feature>
<comment type="similarity">
    <text evidence="1">Belongs to the WASH1 family.</text>
</comment>
<feature type="compositionally biased region" description="Polar residues" evidence="3">
    <location>
        <begin position="260"/>
        <end position="278"/>
    </location>
</feature>
<dbReference type="EMBL" id="HBUF01349522">
    <property type="protein sequence ID" value="CAG6712620.1"/>
    <property type="molecule type" value="Transcribed_RNA"/>
</dbReference>
<dbReference type="GO" id="GO:0055037">
    <property type="term" value="C:recycling endosome"/>
    <property type="evidence" value="ECO:0007669"/>
    <property type="project" value="TreeGrafter"/>
</dbReference>
<dbReference type="GO" id="GO:0006887">
    <property type="term" value="P:exocytosis"/>
    <property type="evidence" value="ECO:0007669"/>
    <property type="project" value="TreeGrafter"/>
</dbReference>
<dbReference type="GO" id="GO:0043015">
    <property type="term" value="F:gamma-tubulin binding"/>
    <property type="evidence" value="ECO:0007669"/>
    <property type="project" value="TreeGrafter"/>
</dbReference>
<dbReference type="GO" id="GO:0034314">
    <property type="term" value="P:Arp2/3 complex-mediated actin nucleation"/>
    <property type="evidence" value="ECO:0007669"/>
    <property type="project" value="InterPro"/>
</dbReference>
<evidence type="ECO:0000256" key="2">
    <source>
        <dbReference type="ARBA" id="ARBA00023203"/>
    </source>
</evidence>
<feature type="region of interest" description="Disordered" evidence="3">
    <location>
        <begin position="406"/>
        <end position="451"/>
    </location>
</feature>
<dbReference type="GO" id="GO:0042147">
    <property type="term" value="P:retrograde transport, endosome to Golgi"/>
    <property type="evidence" value="ECO:0007669"/>
    <property type="project" value="TreeGrafter"/>
</dbReference>
<dbReference type="GO" id="GO:0005829">
    <property type="term" value="C:cytosol"/>
    <property type="evidence" value="ECO:0007669"/>
    <property type="project" value="GOC"/>
</dbReference>
<dbReference type="InterPro" id="IPR021854">
    <property type="entry name" value="WASH1_WAHD"/>
</dbReference>
<keyword evidence="2" id="KW-0009">Actin-binding</keyword>
<dbReference type="Pfam" id="PF11945">
    <property type="entry name" value="WASH_WAHD"/>
    <property type="match status" value="1"/>
</dbReference>
<accession>A0A8D8UX23</accession>
<evidence type="ECO:0000256" key="1">
    <source>
        <dbReference type="ARBA" id="ARBA00005602"/>
    </source>
</evidence>
<feature type="region of interest" description="Disordered" evidence="3">
    <location>
        <begin position="360"/>
        <end position="392"/>
    </location>
</feature>
<proteinExistence type="inferred from homology"/>